<keyword evidence="3" id="KW-1185">Reference proteome</keyword>
<dbReference type="EMBL" id="JAYMRP010000037">
    <property type="protein sequence ID" value="MFB8776995.1"/>
    <property type="molecule type" value="Genomic_DNA"/>
</dbReference>
<evidence type="ECO:0000313" key="3">
    <source>
        <dbReference type="Proteomes" id="UP001585080"/>
    </source>
</evidence>
<organism evidence="2 3">
    <name type="scientific">Streptomyces broussonetiae</name>
    <dbReference type="NCBI Taxonomy" id="2686304"/>
    <lineage>
        <taxon>Bacteria</taxon>
        <taxon>Bacillati</taxon>
        <taxon>Actinomycetota</taxon>
        <taxon>Actinomycetes</taxon>
        <taxon>Kitasatosporales</taxon>
        <taxon>Streptomycetaceae</taxon>
        <taxon>Streptomyces</taxon>
    </lineage>
</organism>
<evidence type="ECO:0008006" key="4">
    <source>
        <dbReference type="Google" id="ProtNLM"/>
    </source>
</evidence>
<reference evidence="2 3" key="1">
    <citation type="submission" date="2024-01" db="EMBL/GenBank/DDBJ databases">
        <title>Genome mining of biosynthetic gene clusters to explore secondary metabolites of Streptomyces sp.</title>
        <authorList>
            <person name="Baig A."/>
            <person name="Ajitkumar Shintre N."/>
            <person name="Kumar H."/>
            <person name="Anbarasu A."/>
            <person name="Ramaiah S."/>
        </authorList>
    </citation>
    <scope>NUCLEOTIDE SEQUENCE [LARGE SCALE GENOMIC DNA]</scope>
    <source>
        <strain evidence="2 3">A57</strain>
    </source>
</reference>
<dbReference type="RefSeq" id="WP_376735500.1">
    <property type="nucleotide sequence ID" value="NZ_JAYMRP010000037.1"/>
</dbReference>
<evidence type="ECO:0000313" key="2">
    <source>
        <dbReference type="EMBL" id="MFB8776995.1"/>
    </source>
</evidence>
<gene>
    <name evidence="2" type="ORF">VSS16_30385</name>
</gene>
<comment type="caution">
    <text evidence="2">The sequence shown here is derived from an EMBL/GenBank/DDBJ whole genome shotgun (WGS) entry which is preliminary data.</text>
</comment>
<feature type="region of interest" description="Disordered" evidence="1">
    <location>
        <begin position="110"/>
        <end position="142"/>
    </location>
</feature>
<proteinExistence type="predicted"/>
<accession>A0ABV5EJH2</accession>
<dbReference type="Proteomes" id="UP001585080">
    <property type="component" value="Unassembled WGS sequence"/>
</dbReference>
<evidence type="ECO:0000256" key="1">
    <source>
        <dbReference type="SAM" id="MobiDB-lite"/>
    </source>
</evidence>
<sequence>MDMAQEYARRCSELYAAGGFAAVRRTAQEGLGEAGPAAVLYRWLGQWHAADEDDHDAAAERAYRQGLALAPDDLGLLVCYLELCLRADAFDHPGRAGRVAPLRARIDELAPAGSAERQRADGRPGLGQPRVLGRPGRGGGQR</sequence>
<protein>
    <recommendedName>
        <fullName evidence="4">Tetratricopeptide repeat protein</fullName>
    </recommendedName>
</protein>
<name>A0ABV5EJH2_9ACTN</name>